<dbReference type="AlphaFoldDB" id="A0A485K9H0"/>
<gene>
    <name evidence="3" type="primary">Aste57867_3362</name>
    <name evidence="2" type="ORF">As57867_003352</name>
    <name evidence="3" type="ORF">ASTE57867_3362</name>
</gene>
<dbReference type="OrthoDB" id="65289at2759"/>
<evidence type="ECO:0000313" key="3">
    <source>
        <dbReference type="EMBL" id="VFT80530.1"/>
    </source>
</evidence>
<reference evidence="3 4" key="1">
    <citation type="submission" date="2019-03" db="EMBL/GenBank/DDBJ databases">
        <authorList>
            <person name="Gaulin E."/>
            <person name="Dumas B."/>
        </authorList>
    </citation>
    <scope>NUCLEOTIDE SEQUENCE [LARGE SCALE GENOMIC DNA]</scope>
    <source>
        <strain evidence="3">CBS 568.67</strain>
    </source>
</reference>
<proteinExistence type="predicted"/>
<protein>
    <submittedName>
        <fullName evidence="3">Aste57867_3362 protein</fullName>
    </submittedName>
</protein>
<reference evidence="2" key="2">
    <citation type="submission" date="2019-06" db="EMBL/GenBank/DDBJ databases">
        <title>Genomics analysis of Aphanomyces spp. identifies a new class of oomycete effector associated with host adaptation.</title>
        <authorList>
            <person name="Gaulin E."/>
        </authorList>
    </citation>
    <scope>NUCLEOTIDE SEQUENCE</scope>
    <source>
        <strain evidence="2">CBS 578.67</strain>
    </source>
</reference>
<keyword evidence="4" id="KW-1185">Reference proteome</keyword>
<dbReference type="Proteomes" id="UP000332933">
    <property type="component" value="Unassembled WGS sequence"/>
</dbReference>
<evidence type="ECO:0000313" key="2">
    <source>
        <dbReference type="EMBL" id="KAF0715438.1"/>
    </source>
</evidence>
<feature type="region of interest" description="Disordered" evidence="1">
    <location>
        <begin position="154"/>
        <end position="196"/>
    </location>
</feature>
<sequence length="196" mass="21826">MGNTIGCCIHPEDHDAEWHDSPRALPPPGLLQRMHSFEGDEYTRTNSHESTVNSSFEETSGSRLLRDFYKHVLETDHSSDSGEEDVFHESRHFREHIADVPRRPSTHRDWFTPSMGASSSIDTKPMRHASSSLSLFQTNEASLLDEDRLHRSASIDALPAQKHQKGSGGSRRSTAVPPFWAPKHVSSSAAAPMQAS</sequence>
<organism evidence="3 4">
    <name type="scientific">Aphanomyces stellatus</name>
    <dbReference type="NCBI Taxonomy" id="120398"/>
    <lineage>
        <taxon>Eukaryota</taxon>
        <taxon>Sar</taxon>
        <taxon>Stramenopiles</taxon>
        <taxon>Oomycota</taxon>
        <taxon>Saprolegniomycetes</taxon>
        <taxon>Saprolegniales</taxon>
        <taxon>Verrucalvaceae</taxon>
        <taxon>Aphanomyces</taxon>
    </lineage>
</organism>
<dbReference type="EMBL" id="VJMH01000589">
    <property type="protein sequence ID" value="KAF0715438.1"/>
    <property type="molecule type" value="Genomic_DNA"/>
</dbReference>
<evidence type="ECO:0000256" key="1">
    <source>
        <dbReference type="SAM" id="MobiDB-lite"/>
    </source>
</evidence>
<evidence type="ECO:0000313" key="4">
    <source>
        <dbReference type="Proteomes" id="UP000332933"/>
    </source>
</evidence>
<dbReference type="EMBL" id="CAADRA010000589">
    <property type="protein sequence ID" value="VFT80530.1"/>
    <property type="molecule type" value="Genomic_DNA"/>
</dbReference>
<accession>A0A485K9H0</accession>
<feature type="compositionally biased region" description="Polar residues" evidence="1">
    <location>
        <begin position="185"/>
        <end position="196"/>
    </location>
</feature>
<feature type="region of interest" description="Disordered" evidence="1">
    <location>
        <begin position="103"/>
        <end position="125"/>
    </location>
</feature>
<name>A0A485K9H0_9STRA</name>